<name>A0A1L8FRF0_XENLA</name>
<dbReference type="InterPro" id="IPR017568">
    <property type="entry name" value="3-oxoacyl-ACP_synth-2"/>
</dbReference>
<dbReference type="PIRSF" id="PIRSF000447">
    <property type="entry name" value="KAS_II"/>
    <property type="match status" value="1"/>
</dbReference>
<evidence type="ECO:0000256" key="2">
    <source>
        <dbReference type="ARBA" id="ARBA00008467"/>
    </source>
</evidence>
<dbReference type="RefSeq" id="XP_018124775.1">
    <property type="nucleotide sequence ID" value="XM_018269286.2"/>
</dbReference>
<dbReference type="GO" id="GO:0004315">
    <property type="term" value="F:3-oxoacyl-[acyl-carrier-protein] synthase activity"/>
    <property type="evidence" value="ECO:0000318"/>
    <property type="project" value="GO_Central"/>
</dbReference>
<dbReference type="PANTHER" id="PTHR11712:SF336">
    <property type="entry name" value="3-OXOACYL-[ACYL-CARRIER-PROTEIN] SYNTHASE, MITOCHONDRIAL"/>
    <property type="match status" value="1"/>
</dbReference>
<dbReference type="InterPro" id="IPR014030">
    <property type="entry name" value="Ketoacyl_synth_N"/>
</dbReference>
<evidence type="ECO:0000256" key="15">
    <source>
        <dbReference type="ARBA" id="ARBA00049533"/>
    </source>
</evidence>
<comment type="similarity">
    <text evidence="2 17 19">Belongs to the thiolase-like superfamily. Beta-ketoacyl-ACP synthases family.</text>
</comment>
<comment type="pathway">
    <text evidence="1">Lipid metabolism; fatty acid biosynthesis.</text>
</comment>
<proteinExistence type="inferred from homology"/>
<evidence type="ECO:0000313" key="21">
    <source>
        <dbReference type="Proteomes" id="UP000186698"/>
    </source>
</evidence>
<evidence type="ECO:0000256" key="9">
    <source>
        <dbReference type="ARBA" id="ARBA00047394"/>
    </source>
</evidence>
<comment type="catalytic activity">
    <reaction evidence="11">
        <text>dodecanoyl-[ACP] + malonyl-[ACP] + H(+) = 3-oxotetradecanoyl-[ACP] + holo-[ACP] + CO2</text>
        <dbReference type="Rhea" id="RHEA:41884"/>
        <dbReference type="Rhea" id="RHEA-COMP:9623"/>
        <dbReference type="Rhea" id="RHEA-COMP:9644"/>
        <dbReference type="Rhea" id="RHEA-COMP:9645"/>
        <dbReference type="Rhea" id="RHEA-COMP:9685"/>
        <dbReference type="ChEBI" id="CHEBI:15378"/>
        <dbReference type="ChEBI" id="CHEBI:16526"/>
        <dbReference type="ChEBI" id="CHEBI:64479"/>
        <dbReference type="ChEBI" id="CHEBI:65264"/>
        <dbReference type="ChEBI" id="CHEBI:78449"/>
        <dbReference type="ChEBI" id="CHEBI:78473"/>
    </reaction>
    <physiologicalReaction direction="left-to-right" evidence="11">
        <dbReference type="Rhea" id="RHEA:41885"/>
    </physiologicalReaction>
</comment>
<dbReference type="GO" id="GO:0005739">
    <property type="term" value="C:mitochondrion"/>
    <property type="evidence" value="ECO:0000318"/>
    <property type="project" value="GO_Central"/>
</dbReference>
<comment type="catalytic activity">
    <reaction evidence="14">
        <text>butanoyl-[ACP] + malonyl-[ACP] + H(+) = 3-oxohexanoyl-[ACP] + holo-[ACP] + CO2</text>
        <dbReference type="Rhea" id="RHEA:41820"/>
        <dbReference type="Rhea" id="RHEA-COMP:9623"/>
        <dbReference type="Rhea" id="RHEA-COMP:9628"/>
        <dbReference type="Rhea" id="RHEA-COMP:9629"/>
        <dbReference type="Rhea" id="RHEA-COMP:9685"/>
        <dbReference type="ChEBI" id="CHEBI:15378"/>
        <dbReference type="ChEBI" id="CHEBI:16526"/>
        <dbReference type="ChEBI" id="CHEBI:64479"/>
        <dbReference type="ChEBI" id="CHEBI:78449"/>
        <dbReference type="ChEBI" id="CHEBI:78454"/>
        <dbReference type="ChEBI" id="CHEBI:78456"/>
    </reaction>
    <physiologicalReaction direction="left-to-right" evidence="14">
        <dbReference type="Rhea" id="RHEA:41821"/>
    </physiologicalReaction>
</comment>
<evidence type="ECO:0000313" key="24">
    <source>
        <dbReference type="RefSeq" id="XP_018124777.1"/>
    </source>
</evidence>
<keyword evidence="7 17" id="KW-0275">Fatty acid biosynthesis</keyword>
<keyword evidence="3 17" id="KW-0444">Lipid biosynthesis</keyword>
<evidence type="ECO:0000256" key="17">
    <source>
        <dbReference type="PIRNR" id="PIRNR000447"/>
    </source>
</evidence>
<dbReference type="NCBIfam" id="NF005589">
    <property type="entry name" value="PRK07314.1"/>
    <property type="match status" value="1"/>
</dbReference>
<dbReference type="PANTHER" id="PTHR11712">
    <property type="entry name" value="POLYKETIDE SYNTHASE-RELATED"/>
    <property type="match status" value="1"/>
</dbReference>
<comment type="catalytic activity">
    <reaction evidence="12">
        <text>a fatty acyl-[ACP] + malonyl-[ACP] + H(+) = a 3-oxoacyl-[ACP] + holo-[ACP] + CO2</text>
        <dbReference type="Rhea" id="RHEA:22836"/>
        <dbReference type="Rhea" id="RHEA-COMP:9623"/>
        <dbReference type="Rhea" id="RHEA-COMP:9685"/>
        <dbReference type="Rhea" id="RHEA-COMP:9916"/>
        <dbReference type="Rhea" id="RHEA-COMP:14125"/>
        <dbReference type="ChEBI" id="CHEBI:15378"/>
        <dbReference type="ChEBI" id="CHEBI:16526"/>
        <dbReference type="ChEBI" id="CHEBI:64479"/>
        <dbReference type="ChEBI" id="CHEBI:78449"/>
        <dbReference type="ChEBI" id="CHEBI:78776"/>
        <dbReference type="ChEBI" id="CHEBI:138651"/>
        <dbReference type="EC" id="2.3.1.41"/>
    </reaction>
    <physiologicalReaction direction="left-to-right" evidence="12">
        <dbReference type="Rhea" id="RHEA:22837"/>
    </physiologicalReaction>
</comment>
<dbReference type="Xenbase" id="XB-GENE-6488501">
    <property type="gene designation" value="oxsm.S"/>
</dbReference>
<dbReference type="AGR" id="Xenbase:XB-GENE-6488501"/>
<evidence type="ECO:0000256" key="12">
    <source>
        <dbReference type="ARBA" id="ARBA00048506"/>
    </source>
</evidence>
<dbReference type="Bgee" id="108719959">
    <property type="expression patterns" value="Expressed in oocyte and 19 other cell types or tissues"/>
</dbReference>
<dbReference type="PROSITE" id="PS00606">
    <property type="entry name" value="KS3_1"/>
    <property type="match status" value="1"/>
</dbReference>
<evidence type="ECO:0000256" key="4">
    <source>
        <dbReference type="ARBA" id="ARBA00022679"/>
    </source>
</evidence>
<evidence type="ECO:0000313" key="25">
    <source>
        <dbReference type="Xenbase" id="XB-GENE-6488501"/>
    </source>
</evidence>
<gene>
    <name evidence="22 23 24 25" type="primary">oxsm.S</name>
</gene>
<evidence type="ECO:0000256" key="3">
    <source>
        <dbReference type="ARBA" id="ARBA00022516"/>
    </source>
</evidence>
<dbReference type="Gene3D" id="3.40.47.10">
    <property type="match status" value="2"/>
</dbReference>
<comment type="catalytic activity">
    <reaction evidence="13">
        <text>decanoyl-[ACP] + malonyl-[ACP] + H(+) = 3-oxododecanoyl-[ACP] + holo-[ACP] + CO2</text>
        <dbReference type="Rhea" id="RHEA:41868"/>
        <dbReference type="Rhea" id="RHEA-COMP:9623"/>
        <dbReference type="Rhea" id="RHEA-COMP:9640"/>
        <dbReference type="Rhea" id="RHEA-COMP:9641"/>
        <dbReference type="Rhea" id="RHEA-COMP:9685"/>
        <dbReference type="ChEBI" id="CHEBI:15378"/>
        <dbReference type="ChEBI" id="CHEBI:16526"/>
        <dbReference type="ChEBI" id="CHEBI:64479"/>
        <dbReference type="ChEBI" id="CHEBI:78449"/>
        <dbReference type="ChEBI" id="CHEBI:78468"/>
        <dbReference type="ChEBI" id="CHEBI:78469"/>
    </reaction>
    <physiologicalReaction direction="left-to-right" evidence="13">
        <dbReference type="Rhea" id="RHEA:41869"/>
    </physiologicalReaction>
</comment>
<dbReference type="RefSeq" id="XP_018124776.1">
    <property type="nucleotide sequence ID" value="XM_018269287.2"/>
</dbReference>
<dbReference type="InterPro" id="IPR000794">
    <property type="entry name" value="Beta-ketoacyl_synthase"/>
</dbReference>
<dbReference type="CDD" id="cd00834">
    <property type="entry name" value="KAS_I_II"/>
    <property type="match status" value="1"/>
</dbReference>
<dbReference type="InterPro" id="IPR016039">
    <property type="entry name" value="Thiolase-like"/>
</dbReference>
<keyword evidence="8" id="KW-0012">Acyltransferase</keyword>
<dbReference type="GeneID" id="108719959"/>
<evidence type="ECO:0000313" key="22">
    <source>
        <dbReference type="RefSeq" id="XP_018124775.1"/>
    </source>
</evidence>
<dbReference type="PaxDb" id="8355-A0A1L8FRF0"/>
<keyword evidence="5" id="KW-0276">Fatty acid metabolism</keyword>
<protein>
    <recommendedName>
        <fullName evidence="17">3-oxoacyl-[acyl-carrier-protein] synthase</fullName>
    </recommendedName>
</protein>
<evidence type="ECO:0000256" key="16">
    <source>
        <dbReference type="ARBA" id="ARBA00054575"/>
    </source>
</evidence>
<dbReference type="Pfam" id="PF02801">
    <property type="entry name" value="Ketoacyl-synt_C"/>
    <property type="match status" value="1"/>
</dbReference>
<dbReference type="STRING" id="8355.A0A1L8FRF0"/>
<evidence type="ECO:0000256" key="1">
    <source>
        <dbReference type="ARBA" id="ARBA00005194"/>
    </source>
</evidence>
<dbReference type="CTD" id="108719959"/>
<dbReference type="NCBIfam" id="TIGR03150">
    <property type="entry name" value="fabF"/>
    <property type="match status" value="1"/>
</dbReference>
<dbReference type="Proteomes" id="UP000186698">
    <property type="component" value="Chromosome 6S"/>
</dbReference>
<evidence type="ECO:0000256" key="10">
    <source>
        <dbReference type="ARBA" id="ARBA00047451"/>
    </source>
</evidence>
<dbReference type="InterPro" id="IPR014031">
    <property type="entry name" value="Ketoacyl_synth_C"/>
</dbReference>
<comment type="function">
    <text evidence="16">May play a role in the biosynthesis of lipoic acid as well as longer chain fatty acids required for optimal mitochondrial function.</text>
</comment>
<organism evidence="24">
    <name type="scientific">Xenopus laevis</name>
    <name type="common">African clawed frog</name>
    <dbReference type="NCBI Taxonomy" id="8355"/>
    <lineage>
        <taxon>Eukaryota</taxon>
        <taxon>Metazoa</taxon>
        <taxon>Chordata</taxon>
        <taxon>Craniata</taxon>
        <taxon>Vertebrata</taxon>
        <taxon>Euteleostomi</taxon>
        <taxon>Amphibia</taxon>
        <taxon>Batrachia</taxon>
        <taxon>Anura</taxon>
        <taxon>Pipoidea</taxon>
        <taxon>Pipidae</taxon>
        <taxon>Xenopodinae</taxon>
        <taxon>Xenopus</taxon>
        <taxon>Xenopus</taxon>
    </lineage>
</organism>
<comment type="catalytic activity">
    <reaction evidence="15">
        <text>octanoyl-[ACP] + malonyl-[ACP] + H(+) = 3-oxodecanoyl-[ACP] + holo-[ACP] + CO2</text>
        <dbReference type="Rhea" id="RHEA:41852"/>
        <dbReference type="Rhea" id="RHEA-COMP:9623"/>
        <dbReference type="Rhea" id="RHEA-COMP:9636"/>
        <dbReference type="Rhea" id="RHEA-COMP:9637"/>
        <dbReference type="Rhea" id="RHEA-COMP:9685"/>
        <dbReference type="ChEBI" id="CHEBI:15378"/>
        <dbReference type="ChEBI" id="CHEBI:16526"/>
        <dbReference type="ChEBI" id="CHEBI:64479"/>
        <dbReference type="ChEBI" id="CHEBI:78449"/>
        <dbReference type="ChEBI" id="CHEBI:78463"/>
        <dbReference type="ChEBI" id="CHEBI:78464"/>
    </reaction>
    <physiologicalReaction direction="left-to-right" evidence="15">
        <dbReference type="Rhea" id="RHEA:41853"/>
    </physiologicalReaction>
</comment>
<evidence type="ECO:0000256" key="11">
    <source>
        <dbReference type="ARBA" id="ARBA00047578"/>
    </source>
</evidence>
<dbReference type="GO" id="GO:0006633">
    <property type="term" value="P:fatty acid biosynthetic process"/>
    <property type="evidence" value="ECO:0000318"/>
    <property type="project" value="GO_Central"/>
</dbReference>
<dbReference type="RefSeq" id="XP_018124777.1">
    <property type="nucleotide sequence ID" value="XM_018269288.2"/>
</dbReference>
<evidence type="ECO:0000256" key="13">
    <source>
        <dbReference type="ARBA" id="ARBA00049109"/>
    </source>
</evidence>
<evidence type="ECO:0000256" key="18">
    <source>
        <dbReference type="PIRSR" id="PIRSR000447-1"/>
    </source>
</evidence>
<dbReference type="FunFam" id="3.40.47.10:FF:000024">
    <property type="entry name" value="3-oxoacyl-[acyl-carrier-protein] synthase, mitochondrial"/>
    <property type="match status" value="1"/>
</dbReference>
<evidence type="ECO:0000259" key="20">
    <source>
        <dbReference type="PROSITE" id="PS52004"/>
    </source>
</evidence>
<dbReference type="SMART" id="SM00825">
    <property type="entry name" value="PKS_KS"/>
    <property type="match status" value="1"/>
</dbReference>
<reference evidence="22 23" key="1">
    <citation type="submission" date="2022-04" db="UniProtKB">
        <authorList>
            <consortium name="RefSeq"/>
        </authorList>
    </citation>
    <scope>IDENTIFICATION</scope>
    <source>
        <strain evidence="22 23">J_2021</strain>
        <tissue evidence="22 23">Erythrocytes</tissue>
    </source>
</reference>
<comment type="catalytic activity">
    <reaction evidence="10">
        <text>tetradecanoyl-[ACP] + malonyl-[ACP] + H(+) = 3-oxohexadecanoyl-[ACP] + holo-[ACP] + CO2</text>
        <dbReference type="Rhea" id="RHEA:41900"/>
        <dbReference type="Rhea" id="RHEA-COMP:9623"/>
        <dbReference type="Rhea" id="RHEA-COMP:9648"/>
        <dbReference type="Rhea" id="RHEA-COMP:9649"/>
        <dbReference type="Rhea" id="RHEA-COMP:9685"/>
        <dbReference type="ChEBI" id="CHEBI:15378"/>
        <dbReference type="ChEBI" id="CHEBI:16526"/>
        <dbReference type="ChEBI" id="CHEBI:64479"/>
        <dbReference type="ChEBI" id="CHEBI:78449"/>
        <dbReference type="ChEBI" id="CHEBI:78477"/>
        <dbReference type="ChEBI" id="CHEBI:78478"/>
    </reaction>
    <physiologicalReaction direction="left-to-right" evidence="10">
        <dbReference type="Rhea" id="RHEA:41901"/>
    </physiologicalReaction>
</comment>
<keyword evidence="21" id="KW-1185">Reference proteome</keyword>
<keyword evidence="4 17" id="KW-0808">Transferase</keyword>
<dbReference type="OrthoDB" id="5334845at2759"/>
<dbReference type="KEGG" id="xla:108719959"/>
<evidence type="ECO:0000256" key="14">
    <source>
        <dbReference type="ARBA" id="ARBA00049449"/>
    </source>
</evidence>
<feature type="active site" description="For beta-ketoacyl synthase activity" evidence="18">
    <location>
        <position position="209"/>
    </location>
</feature>
<evidence type="ECO:0000256" key="7">
    <source>
        <dbReference type="ARBA" id="ARBA00023160"/>
    </source>
</evidence>
<dbReference type="PROSITE" id="PS52004">
    <property type="entry name" value="KS3_2"/>
    <property type="match status" value="1"/>
</dbReference>
<dbReference type="InterPro" id="IPR018201">
    <property type="entry name" value="Ketoacyl_synth_AS"/>
</dbReference>
<evidence type="ECO:0000256" key="19">
    <source>
        <dbReference type="RuleBase" id="RU003694"/>
    </source>
</evidence>
<dbReference type="SUPFAM" id="SSF53901">
    <property type="entry name" value="Thiolase-like"/>
    <property type="match status" value="2"/>
</dbReference>
<keyword evidence="6" id="KW-0443">Lipid metabolism</keyword>
<dbReference type="OMA" id="QIGHCLG"/>
<evidence type="ECO:0000256" key="6">
    <source>
        <dbReference type="ARBA" id="ARBA00023098"/>
    </source>
</evidence>
<accession>A0A1L8FRF0</accession>
<evidence type="ECO:0000256" key="8">
    <source>
        <dbReference type="ARBA" id="ARBA00023315"/>
    </source>
</evidence>
<dbReference type="InterPro" id="IPR020841">
    <property type="entry name" value="PKS_Beta-ketoAc_synthase_dom"/>
</dbReference>
<feature type="domain" description="Ketosynthase family 3 (KS3)" evidence="20">
    <location>
        <begin position="41"/>
        <end position="460"/>
    </location>
</feature>
<evidence type="ECO:0000256" key="5">
    <source>
        <dbReference type="ARBA" id="ARBA00022832"/>
    </source>
</evidence>
<evidence type="ECO:0000313" key="23">
    <source>
        <dbReference type="RefSeq" id="XP_018124776.1"/>
    </source>
</evidence>
<sequence length="461" mass="48881">MTSYTSGIQRTLQLCNSFMKDFPRFCSHKRLISCATQPSSGRRVVITGIGIVSPLGVGTQLVWDRLIQGTSGIGALEGEEYRTIPCRVAARVPRGHSEGHFNEESYVSRSEIKAMSSATIMALGAAEQAIADSGWKPMTEEDQVSTGVALGMGMVPLDDISAAAMLLQSKGYSKVSPFFVPRILVNMAAGHISIKYKLKGPNHAVSTACTTGAHAVGDSYRFIAYGDADVMVAGGTEACIGPLSLAGFARARALSTNYNLTPELACRPFHPDREGFVMGEGAAVLILEEYTHALSRNARIYAEILGYGLSGDACHITAPSSDGDGAFRCMKAAIKDSNIQVKDVTYINAHATSTPLGDAAENKAIKRLFGDHAYSLAVSATKGASGHLLGAAGSLEAAFTVLACFHGILPPTLNLDRTEPDFDLNYVPLTAQEWKHGNRRVALSNSFGFGGTNASLCFASI</sequence>
<dbReference type="AlphaFoldDB" id="A0A1L8FRF0"/>
<dbReference type="FunFam" id="3.40.47.10:FF:000015">
    <property type="entry name" value="3-oxoacyl-[acyl-carrier-protein] synthase, mitochondrial"/>
    <property type="match status" value="1"/>
</dbReference>
<dbReference type="Pfam" id="PF00109">
    <property type="entry name" value="ketoacyl-synt"/>
    <property type="match status" value="1"/>
</dbReference>
<comment type="catalytic activity">
    <reaction evidence="9">
        <text>hexanoyl-[ACP] + malonyl-[ACP] + H(+) = 3-oxooctanoyl-[ACP] + holo-[ACP] + CO2</text>
        <dbReference type="Rhea" id="RHEA:41836"/>
        <dbReference type="Rhea" id="RHEA-COMP:9623"/>
        <dbReference type="Rhea" id="RHEA-COMP:9632"/>
        <dbReference type="Rhea" id="RHEA-COMP:9633"/>
        <dbReference type="Rhea" id="RHEA-COMP:9685"/>
        <dbReference type="ChEBI" id="CHEBI:15378"/>
        <dbReference type="ChEBI" id="CHEBI:16526"/>
        <dbReference type="ChEBI" id="CHEBI:64479"/>
        <dbReference type="ChEBI" id="CHEBI:78449"/>
        <dbReference type="ChEBI" id="CHEBI:78459"/>
        <dbReference type="ChEBI" id="CHEBI:78460"/>
    </reaction>
    <physiologicalReaction direction="left-to-right" evidence="9">
        <dbReference type="Rhea" id="RHEA:41837"/>
    </physiologicalReaction>
</comment>